<evidence type="ECO:0000256" key="1">
    <source>
        <dbReference type="SAM" id="MobiDB-lite"/>
    </source>
</evidence>
<evidence type="ECO:0000313" key="2">
    <source>
        <dbReference type="EMBL" id="KAK7483738.1"/>
    </source>
</evidence>
<name>A0ABD0K9H9_9CAEN</name>
<feature type="region of interest" description="Disordered" evidence="1">
    <location>
        <begin position="32"/>
        <end position="56"/>
    </location>
</feature>
<reference evidence="2 3" key="1">
    <citation type="journal article" date="2023" name="Sci. Data">
        <title>Genome assembly of the Korean intertidal mud-creeper Batillaria attramentaria.</title>
        <authorList>
            <person name="Patra A.K."/>
            <person name="Ho P.T."/>
            <person name="Jun S."/>
            <person name="Lee S.J."/>
            <person name="Kim Y."/>
            <person name="Won Y.J."/>
        </authorList>
    </citation>
    <scope>NUCLEOTIDE SEQUENCE [LARGE SCALE GENOMIC DNA]</scope>
    <source>
        <strain evidence="2">Wonlab-2016</strain>
    </source>
</reference>
<dbReference type="Proteomes" id="UP001519460">
    <property type="component" value="Unassembled WGS sequence"/>
</dbReference>
<dbReference type="AlphaFoldDB" id="A0ABD0K9H9"/>
<gene>
    <name evidence="2" type="ORF">BaRGS_00025059</name>
</gene>
<sequence length="101" mass="11427">EDTYTELIVLSSSEDTYTELIVLSSSEDTYTEVEPQWHGTKQSTENNLNDSSSTPFPASRRQILLTNFYQHGCGLNSTLSCVNSTHGLKKRKVQNTSCLWY</sequence>
<comment type="caution">
    <text evidence="2">The sequence shown here is derived from an EMBL/GenBank/DDBJ whole genome shotgun (WGS) entry which is preliminary data.</text>
</comment>
<accession>A0ABD0K9H9</accession>
<organism evidence="2 3">
    <name type="scientific">Batillaria attramentaria</name>
    <dbReference type="NCBI Taxonomy" id="370345"/>
    <lineage>
        <taxon>Eukaryota</taxon>
        <taxon>Metazoa</taxon>
        <taxon>Spiralia</taxon>
        <taxon>Lophotrochozoa</taxon>
        <taxon>Mollusca</taxon>
        <taxon>Gastropoda</taxon>
        <taxon>Caenogastropoda</taxon>
        <taxon>Sorbeoconcha</taxon>
        <taxon>Cerithioidea</taxon>
        <taxon>Batillariidae</taxon>
        <taxon>Batillaria</taxon>
    </lineage>
</organism>
<dbReference type="EMBL" id="JACVVK020000222">
    <property type="protein sequence ID" value="KAK7483738.1"/>
    <property type="molecule type" value="Genomic_DNA"/>
</dbReference>
<feature type="non-terminal residue" evidence="2">
    <location>
        <position position="1"/>
    </location>
</feature>
<feature type="compositionally biased region" description="Polar residues" evidence="1">
    <location>
        <begin position="39"/>
        <end position="56"/>
    </location>
</feature>
<evidence type="ECO:0000313" key="3">
    <source>
        <dbReference type="Proteomes" id="UP001519460"/>
    </source>
</evidence>
<feature type="non-terminal residue" evidence="2">
    <location>
        <position position="101"/>
    </location>
</feature>
<keyword evidence="3" id="KW-1185">Reference proteome</keyword>
<protein>
    <submittedName>
        <fullName evidence="2">Uncharacterized protein</fullName>
    </submittedName>
</protein>
<proteinExistence type="predicted"/>